<keyword evidence="5" id="KW-0663">Pyridoxal phosphate</keyword>
<feature type="domain" description="Tryptophan synthase beta chain-like PALP" evidence="7">
    <location>
        <begin position="2"/>
        <end position="254"/>
    </location>
</feature>
<protein>
    <recommendedName>
        <fullName evidence="4">cystathionine beta-synthase</fullName>
        <ecNumber evidence="4">4.2.1.22</ecNumber>
    </recommendedName>
</protein>
<sequence length="276" mass="29824">MVESAEKEGKIKPGDTLIEATSGNTGIALALVAAVKGYRCVVTISEKMSEEKIRILKSLGAEVIRTPIGAPVESPNSTISVARRLQSQRPNSHILDQHTNPSNPLCHELGTAREIWEQCDGKVDVVIAGAGTGGTVTGLSRGMRKYNSRILVVGVDAVGSILAQPEDLNQRGGDYKLEGIGYDFVPDVLDRTSVDTWIKSTDDSAFRYARRLIREEGLLCGGSSGATVAALVDLLKARPDLNREDVRIVLILPDGIRNYLSKFVDDSWMMANGFLS</sequence>
<evidence type="ECO:0000256" key="4">
    <source>
        <dbReference type="ARBA" id="ARBA00012041"/>
    </source>
</evidence>
<comment type="cofactor">
    <cofactor evidence="1">
        <name>pyridoxal 5'-phosphate</name>
        <dbReference type="ChEBI" id="CHEBI:597326"/>
    </cofactor>
</comment>
<dbReference type="PANTHER" id="PTHR10314">
    <property type="entry name" value="CYSTATHIONINE BETA-SYNTHASE"/>
    <property type="match status" value="1"/>
</dbReference>
<comment type="pathway">
    <text evidence="2">Amino-acid biosynthesis; L-cysteine biosynthesis; L-cysteine from L-homocysteine and L-serine: step 1/2.</text>
</comment>
<dbReference type="EC" id="4.2.1.22" evidence="4"/>
<reference evidence="8 9" key="1">
    <citation type="journal article" date="2020" name="G3 (Bethesda)">
        <title>Genetic Underpinnings of Host Manipulation by Ophiocordyceps as Revealed by Comparative Transcriptomics.</title>
        <authorList>
            <person name="Will I."/>
            <person name="Das B."/>
            <person name="Trinh T."/>
            <person name="Brachmann A."/>
            <person name="Ohm R.A."/>
            <person name="de Bekker C."/>
        </authorList>
    </citation>
    <scope>NUCLEOTIDE SEQUENCE [LARGE SCALE GENOMIC DNA]</scope>
    <source>
        <strain evidence="8 9">EC05</strain>
    </source>
</reference>
<dbReference type="SUPFAM" id="SSF53686">
    <property type="entry name" value="Tryptophan synthase beta subunit-like PLP-dependent enzymes"/>
    <property type="match status" value="1"/>
</dbReference>
<keyword evidence="9" id="KW-1185">Reference proteome</keyword>
<dbReference type="FunFam" id="3.40.50.1100:FF:000003">
    <property type="entry name" value="Cystathionine beta-synthase"/>
    <property type="match status" value="1"/>
</dbReference>
<dbReference type="CDD" id="cd01561">
    <property type="entry name" value="CBS_like"/>
    <property type="match status" value="1"/>
</dbReference>
<evidence type="ECO:0000313" key="8">
    <source>
        <dbReference type="EMBL" id="KAF4584026.1"/>
    </source>
</evidence>
<evidence type="ECO:0000256" key="1">
    <source>
        <dbReference type="ARBA" id="ARBA00001933"/>
    </source>
</evidence>
<evidence type="ECO:0000256" key="6">
    <source>
        <dbReference type="ARBA" id="ARBA00047490"/>
    </source>
</evidence>
<organism evidence="8 9">
    <name type="scientific">Ophiocordyceps camponoti-floridani</name>
    <dbReference type="NCBI Taxonomy" id="2030778"/>
    <lineage>
        <taxon>Eukaryota</taxon>
        <taxon>Fungi</taxon>
        <taxon>Dikarya</taxon>
        <taxon>Ascomycota</taxon>
        <taxon>Pezizomycotina</taxon>
        <taxon>Sordariomycetes</taxon>
        <taxon>Hypocreomycetidae</taxon>
        <taxon>Hypocreales</taxon>
        <taxon>Ophiocordycipitaceae</taxon>
        <taxon>Ophiocordyceps</taxon>
    </lineage>
</organism>
<dbReference type="FunFam" id="3.40.50.1100:FF:000118">
    <property type="entry name" value="Related to CYS4-cystathionine beta-synthase"/>
    <property type="match status" value="1"/>
</dbReference>
<dbReference type="Gene3D" id="3.40.50.1100">
    <property type="match status" value="2"/>
</dbReference>
<comment type="caution">
    <text evidence="8">The sequence shown here is derived from an EMBL/GenBank/DDBJ whole genome shotgun (WGS) entry which is preliminary data.</text>
</comment>
<evidence type="ECO:0000256" key="3">
    <source>
        <dbReference type="ARBA" id="ARBA00007103"/>
    </source>
</evidence>
<dbReference type="GO" id="GO:0006534">
    <property type="term" value="P:cysteine metabolic process"/>
    <property type="evidence" value="ECO:0007669"/>
    <property type="project" value="UniProtKB-ARBA"/>
</dbReference>
<evidence type="ECO:0000313" key="9">
    <source>
        <dbReference type="Proteomes" id="UP000562929"/>
    </source>
</evidence>
<dbReference type="EMBL" id="JAACLJ010000006">
    <property type="protein sequence ID" value="KAF4584026.1"/>
    <property type="molecule type" value="Genomic_DNA"/>
</dbReference>
<dbReference type="Pfam" id="PF00291">
    <property type="entry name" value="PALP"/>
    <property type="match status" value="1"/>
</dbReference>
<dbReference type="InterPro" id="IPR050214">
    <property type="entry name" value="Cys_Synth/Cystath_Beta-Synth"/>
</dbReference>
<gene>
    <name evidence="8" type="ORF">GQ602_005399</name>
</gene>
<dbReference type="InterPro" id="IPR001926">
    <property type="entry name" value="TrpB-like_PALP"/>
</dbReference>
<dbReference type="GO" id="GO:0009069">
    <property type="term" value="P:serine family amino acid metabolic process"/>
    <property type="evidence" value="ECO:0007669"/>
    <property type="project" value="UniProtKB-ARBA"/>
</dbReference>
<dbReference type="GO" id="GO:0004122">
    <property type="term" value="F:cystathionine beta-synthase activity"/>
    <property type="evidence" value="ECO:0007669"/>
    <property type="project" value="UniProtKB-EC"/>
</dbReference>
<name>A0A8H4Q382_9HYPO</name>
<accession>A0A8H4Q382</accession>
<dbReference type="Proteomes" id="UP000562929">
    <property type="component" value="Unassembled WGS sequence"/>
</dbReference>
<dbReference type="OrthoDB" id="728at2759"/>
<comment type="similarity">
    <text evidence="3">Belongs to the cysteine synthase/cystathionine beta-synthase family.</text>
</comment>
<dbReference type="AlphaFoldDB" id="A0A8H4Q382"/>
<proteinExistence type="inferred from homology"/>
<dbReference type="InterPro" id="IPR036052">
    <property type="entry name" value="TrpB-like_PALP_sf"/>
</dbReference>
<evidence type="ECO:0000259" key="7">
    <source>
        <dbReference type="Pfam" id="PF00291"/>
    </source>
</evidence>
<evidence type="ECO:0000256" key="2">
    <source>
        <dbReference type="ARBA" id="ARBA00005003"/>
    </source>
</evidence>
<evidence type="ECO:0000256" key="5">
    <source>
        <dbReference type="ARBA" id="ARBA00022898"/>
    </source>
</evidence>
<dbReference type="GO" id="GO:0044272">
    <property type="term" value="P:sulfur compound biosynthetic process"/>
    <property type="evidence" value="ECO:0007669"/>
    <property type="project" value="UniProtKB-ARBA"/>
</dbReference>
<comment type="catalytic activity">
    <reaction evidence="6">
        <text>L-homocysteine + L-serine = L,L-cystathionine + H2O</text>
        <dbReference type="Rhea" id="RHEA:10112"/>
        <dbReference type="ChEBI" id="CHEBI:15377"/>
        <dbReference type="ChEBI" id="CHEBI:33384"/>
        <dbReference type="ChEBI" id="CHEBI:58161"/>
        <dbReference type="ChEBI" id="CHEBI:58199"/>
        <dbReference type="EC" id="4.2.1.22"/>
    </reaction>
</comment>